<evidence type="ECO:0000313" key="2">
    <source>
        <dbReference type="Proteomes" id="UP001240236"/>
    </source>
</evidence>
<dbReference type="Proteomes" id="UP001240236">
    <property type="component" value="Unassembled WGS sequence"/>
</dbReference>
<accession>A0AAE4B035</accession>
<dbReference type="EMBL" id="JAUSUZ010000001">
    <property type="protein sequence ID" value="MDQ0369154.1"/>
    <property type="molecule type" value="Genomic_DNA"/>
</dbReference>
<organism evidence="1 2">
    <name type="scientific">Catenuloplanes indicus</name>
    <dbReference type="NCBI Taxonomy" id="137267"/>
    <lineage>
        <taxon>Bacteria</taxon>
        <taxon>Bacillati</taxon>
        <taxon>Actinomycetota</taxon>
        <taxon>Actinomycetes</taxon>
        <taxon>Micromonosporales</taxon>
        <taxon>Micromonosporaceae</taxon>
        <taxon>Catenuloplanes</taxon>
    </lineage>
</organism>
<protein>
    <submittedName>
        <fullName evidence="1">Uncharacterized protein</fullName>
    </submittedName>
</protein>
<gene>
    <name evidence="1" type="ORF">J2S42_005823</name>
</gene>
<dbReference type="RefSeq" id="WP_307244176.1">
    <property type="nucleotide sequence ID" value="NZ_JAUSUZ010000001.1"/>
</dbReference>
<keyword evidence="2" id="KW-1185">Reference proteome</keyword>
<name>A0AAE4B035_9ACTN</name>
<sequence>MEPLNSAADLAVPGFFDSDEEMAEFIADLYASRRREPRCLRHHRDVS</sequence>
<reference evidence="1 2" key="1">
    <citation type="submission" date="2023-07" db="EMBL/GenBank/DDBJ databases">
        <title>Sequencing the genomes of 1000 actinobacteria strains.</title>
        <authorList>
            <person name="Klenk H.-P."/>
        </authorList>
    </citation>
    <scope>NUCLEOTIDE SEQUENCE [LARGE SCALE GENOMIC DNA]</scope>
    <source>
        <strain evidence="1 2">DSM 44709</strain>
    </source>
</reference>
<evidence type="ECO:0000313" key="1">
    <source>
        <dbReference type="EMBL" id="MDQ0369154.1"/>
    </source>
</evidence>
<dbReference type="AlphaFoldDB" id="A0AAE4B035"/>
<proteinExistence type="predicted"/>
<comment type="caution">
    <text evidence="1">The sequence shown here is derived from an EMBL/GenBank/DDBJ whole genome shotgun (WGS) entry which is preliminary data.</text>
</comment>